<accession>A0A9P8NVH7</accession>
<reference evidence="1" key="1">
    <citation type="journal article" date="2021" name="Open Biol.">
        <title>Shared evolutionary footprints suggest mitochondrial oxidative damage underlies multiple complex I losses in fungi.</title>
        <authorList>
            <person name="Schikora-Tamarit M.A."/>
            <person name="Marcet-Houben M."/>
            <person name="Nosek J."/>
            <person name="Gabaldon T."/>
        </authorList>
    </citation>
    <scope>NUCLEOTIDE SEQUENCE</scope>
    <source>
        <strain evidence="1">CBS6075</strain>
    </source>
</reference>
<dbReference type="AlphaFoldDB" id="A0A9P8NVH7"/>
<dbReference type="Proteomes" id="UP000769157">
    <property type="component" value="Unassembled WGS sequence"/>
</dbReference>
<evidence type="ECO:0000313" key="1">
    <source>
        <dbReference type="EMBL" id="KAH3660465.1"/>
    </source>
</evidence>
<reference evidence="1" key="2">
    <citation type="submission" date="2021-01" db="EMBL/GenBank/DDBJ databases">
        <authorList>
            <person name="Schikora-Tamarit M.A."/>
        </authorList>
    </citation>
    <scope>NUCLEOTIDE SEQUENCE</scope>
    <source>
        <strain evidence="1">CBS6075</strain>
    </source>
</reference>
<dbReference type="OrthoDB" id="3993554at2759"/>
<name>A0A9P8NVH7_9ASCO</name>
<protein>
    <submittedName>
        <fullName evidence="1">Uncharacterized protein</fullName>
    </submittedName>
</protein>
<dbReference type="RefSeq" id="XP_046058168.1">
    <property type="nucleotide sequence ID" value="XM_046208405.1"/>
</dbReference>
<dbReference type="EMBL" id="JAEUBE010000504">
    <property type="protein sequence ID" value="KAH3660465.1"/>
    <property type="molecule type" value="Genomic_DNA"/>
</dbReference>
<proteinExistence type="predicted"/>
<keyword evidence="2" id="KW-1185">Reference proteome</keyword>
<organism evidence="1 2">
    <name type="scientific">Ogataea philodendri</name>
    <dbReference type="NCBI Taxonomy" id="1378263"/>
    <lineage>
        <taxon>Eukaryota</taxon>
        <taxon>Fungi</taxon>
        <taxon>Dikarya</taxon>
        <taxon>Ascomycota</taxon>
        <taxon>Saccharomycotina</taxon>
        <taxon>Pichiomycetes</taxon>
        <taxon>Pichiales</taxon>
        <taxon>Pichiaceae</taxon>
        <taxon>Ogataea</taxon>
    </lineage>
</organism>
<dbReference type="GeneID" id="70239015"/>
<gene>
    <name evidence="1" type="ORF">OGAPHI_007051</name>
</gene>
<comment type="caution">
    <text evidence="1">The sequence shown here is derived from an EMBL/GenBank/DDBJ whole genome shotgun (WGS) entry which is preliminary data.</text>
</comment>
<sequence length="164" mass="18580">MYDKTNTTKNYNVLLKDSSLISENLPSSADINFVSSNKSNYLRSNIEVLPIKYVSQNTSLDINDDLNLPIVFDAQGNFECCLSNRWQVDHVSSSQWVFEDTDTGESDIYKNVLLSGSRSQLVVEQEDSGDHEHNLSAKNDLKYVERLVSVFVTRSSMLSETKKI</sequence>
<evidence type="ECO:0000313" key="2">
    <source>
        <dbReference type="Proteomes" id="UP000769157"/>
    </source>
</evidence>